<dbReference type="GO" id="GO:0051301">
    <property type="term" value="P:cell division"/>
    <property type="evidence" value="ECO:0007669"/>
    <property type="project" value="UniProtKB-KW"/>
</dbReference>
<feature type="coiled-coil region" evidence="13">
    <location>
        <begin position="476"/>
        <end position="650"/>
    </location>
</feature>
<keyword evidence="3" id="KW-0433">Leucine-rich repeat</keyword>
<keyword evidence="4" id="KW-0132">Cell division</keyword>
<evidence type="ECO:0000256" key="9">
    <source>
        <dbReference type="ARBA" id="ARBA00023306"/>
    </source>
</evidence>
<evidence type="ECO:0000256" key="13">
    <source>
        <dbReference type="SAM" id="Coils"/>
    </source>
</evidence>
<keyword evidence="17" id="KW-1185">Reference proteome</keyword>
<feature type="compositionally biased region" description="Basic and acidic residues" evidence="14">
    <location>
        <begin position="262"/>
        <end position="278"/>
    </location>
</feature>
<dbReference type="Gene3D" id="1.10.287.1490">
    <property type="match status" value="1"/>
</dbReference>
<evidence type="ECO:0000256" key="12">
    <source>
        <dbReference type="ARBA" id="ARBA00067351"/>
    </source>
</evidence>
<dbReference type="FunFam" id="3.80.10.10:FF:000148">
    <property type="entry name" value="Leucine rich repeat and coiled-coil centrosomal protein 1"/>
    <property type="match status" value="1"/>
</dbReference>
<feature type="compositionally biased region" description="Basic and acidic residues" evidence="14">
    <location>
        <begin position="398"/>
        <end position="412"/>
    </location>
</feature>
<comment type="caution">
    <text evidence="16">The sequence shown here is derived from an EMBL/GenBank/DDBJ whole genome shotgun (WGS) entry which is preliminary data.</text>
</comment>
<dbReference type="InterPro" id="IPR032675">
    <property type="entry name" value="LRR_dom_sf"/>
</dbReference>
<proteinExistence type="inferred from homology"/>
<comment type="similarity">
    <text evidence="11">Belongs to the LRRCC1 family.</text>
</comment>
<protein>
    <recommendedName>
        <fullName evidence="12">Leucine-rich repeat and coiled-coil domain-containing protein 1</fullName>
    </recommendedName>
</protein>
<feature type="compositionally biased region" description="Basic residues" evidence="14">
    <location>
        <begin position="366"/>
        <end position="379"/>
    </location>
</feature>
<keyword evidence="2" id="KW-0963">Cytoplasm</keyword>
<dbReference type="PROSITE" id="PS51450">
    <property type="entry name" value="LRR"/>
    <property type="match status" value="5"/>
</dbReference>
<dbReference type="InterPro" id="IPR001611">
    <property type="entry name" value="Leu-rich_rpt"/>
</dbReference>
<feature type="compositionally biased region" description="Polar residues" evidence="14">
    <location>
        <begin position="252"/>
        <end position="261"/>
    </location>
</feature>
<evidence type="ECO:0000256" key="1">
    <source>
        <dbReference type="ARBA" id="ARBA00004114"/>
    </source>
</evidence>
<keyword evidence="8" id="KW-0206">Cytoskeleton</keyword>
<accession>A0A9Q1CAE6</accession>
<dbReference type="AlphaFoldDB" id="A0A9Q1CAE6"/>
<evidence type="ECO:0000256" key="2">
    <source>
        <dbReference type="ARBA" id="ARBA00022490"/>
    </source>
</evidence>
<evidence type="ECO:0000313" key="16">
    <source>
        <dbReference type="EMBL" id="KAJ8042108.1"/>
    </source>
</evidence>
<dbReference type="GO" id="GO:0005814">
    <property type="term" value="C:centriole"/>
    <property type="evidence" value="ECO:0007669"/>
    <property type="project" value="UniProtKB-SubCell"/>
</dbReference>
<comment type="function">
    <text evidence="10">Required for the organization of the mitotic spindle. Maintains the structural integrity of centrosomes during mitosis.</text>
</comment>
<dbReference type="Proteomes" id="UP001152320">
    <property type="component" value="Chromosome 5"/>
</dbReference>
<feature type="compositionally biased region" description="Polar residues" evidence="14">
    <location>
        <begin position="380"/>
        <end position="392"/>
    </location>
</feature>
<name>A0A9Q1CAE6_HOLLE</name>
<dbReference type="Pfam" id="PF24048">
    <property type="entry name" value="LRR_NXF1-5"/>
    <property type="match status" value="1"/>
</dbReference>
<evidence type="ECO:0000313" key="17">
    <source>
        <dbReference type="Proteomes" id="UP001152320"/>
    </source>
</evidence>
<feature type="region of interest" description="Disordered" evidence="14">
    <location>
        <begin position="246"/>
        <end position="292"/>
    </location>
</feature>
<evidence type="ECO:0000256" key="4">
    <source>
        <dbReference type="ARBA" id="ARBA00022618"/>
    </source>
</evidence>
<evidence type="ECO:0000256" key="7">
    <source>
        <dbReference type="ARBA" id="ARBA00023054"/>
    </source>
</evidence>
<feature type="compositionally biased region" description="Basic residues" evidence="14">
    <location>
        <begin position="331"/>
        <end position="341"/>
    </location>
</feature>
<evidence type="ECO:0000259" key="15">
    <source>
        <dbReference type="Pfam" id="PF24048"/>
    </source>
</evidence>
<comment type="subcellular location">
    <subcellularLocation>
        <location evidence="1">Cytoplasm</location>
        <location evidence="1">Cytoskeleton</location>
        <location evidence="1">Microtubule organizing center</location>
        <location evidence="1">Centrosome</location>
        <location evidence="1">Centriole</location>
    </subcellularLocation>
</comment>
<feature type="domain" description="NXF1/2/3/5-like leucine-rich repeat" evidence="15">
    <location>
        <begin position="94"/>
        <end position="186"/>
    </location>
</feature>
<dbReference type="InterPro" id="IPR057125">
    <property type="entry name" value="NXF1/2/3/5-like_LRR"/>
</dbReference>
<dbReference type="OrthoDB" id="7451790at2759"/>
<dbReference type="GO" id="GO:0005737">
    <property type="term" value="C:cytoplasm"/>
    <property type="evidence" value="ECO:0007669"/>
    <property type="project" value="TreeGrafter"/>
</dbReference>
<keyword evidence="5" id="KW-0677">Repeat</keyword>
<keyword evidence="7 13" id="KW-0175">Coiled coil</keyword>
<keyword evidence="9" id="KW-0131">Cell cycle</keyword>
<evidence type="ECO:0000256" key="11">
    <source>
        <dbReference type="ARBA" id="ARBA00061329"/>
    </source>
</evidence>
<organism evidence="16 17">
    <name type="scientific">Holothuria leucospilota</name>
    <name type="common">Black long sea cucumber</name>
    <name type="synonym">Mertensiothuria leucospilota</name>
    <dbReference type="NCBI Taxonomy" id="206669"/>
    <lineage>
        <taxon>Eukaryota</taxon>
        <taxon>Metazoa</taxon>
        <taxon>Echinodermata</taxon>
        <taxon>Eleutherozoa</taxon>
        <taxon>Echinozoa</taxon>
        <taxon>Holothuroidea</taxon>
        <taxon>Aspidochirotacea</taxon>
        <taxon>Aspidochirotida</taxon>
        <taxon>Holothuriidae</taxon>
        <taxon>Holothuria</taxon>
    </lineage>
</organism>
<sequence>MTSVSSQMGMKEVCLIDAGITNIGDLALTEDTETLNLHCNSISTITNIQHLWRLHHLDLSSNVITDICHLEGLTELRTLNLSCNLISEISGLKELRSLIHLNLSYNCISSLKGLCQLWGQEYHLKSLELQGNNVSSVEELIECLSGLTSLEELTLEREGSSNPVCQLYGYRTALLNSLPQLKVLDGRDRHGRPIQKEISLSDIPGLEQYLDFLVSSDGNTSASQDNPLQIITPKIDQLLDKFRRGALRSDDQTTSNPTTSHSEIDTAGRIRQSEKCVSGERVPTAATDHENRIMELEKKLNDMLQKSRVAITPASTSAVSSESATQASRLKAQRGRQKKAAKRDTEPTDESEQSDTLEKQIPGQLKKSKRKSSLKRGRIQRQTSSSEPQSNHSRQKHLLGEKPSPSERKGDLGTKSTVEQDSEKLALLQELEEERVRRWKAEQAAVKLADRIKTLQSQASEGQEIQNVAVHATSRLKEVLLREKEHRLKLEEERDNLREKLEKLVRKLEETADSMERKDKALEAMETTAKRMETERLQQQAHEAKQLQEYQLKLGATSRELDLLRTQVKNSETKIQQLQELLASREQEHRNEIKHLYRLDSKELQEVLNQQIARERESHRKELNMNEEKIDQLSRQYADLEDEFRLALRLEADRFQQVHDAYETLKQETSRYREATEVAINKEKRSSALVTELTAMVKEQKVRISELSKSKQDTAARSKEHIQSMETQLEESRKKLLHFEAVCQEKTRLKTQLVAQESVIEGLKAERRLWGQELAQQGSSLAQDRGRLEAKIEALTAEVASLKKQQVADNEGLKIKTKVIDDQTDTIRKLKEAVKDRDDQIKKVREESLEMQRSQEEIINSEQTANQDLKEQVDHLQQRKDALKDQVQELQVELDESQRAYRDLDRKWKDKGDLISQLEEQVRQVKKTFDEKEAKLKMERDKALEQERAAKERVQTLDNAFRKQMEAAQQGFDELMAQFRQEKDAEIDEANQKVTQVEDEMRQLLSESAHQKKVMEEKLKRVTKVFSDLQQDLG</sequence>
<evidence type="ECO:0000256" key="6">
    <source>
        <dbReference type="ARBA" id="ARBA00022776"/>
    </source>
</evidence>
<evidence type="ECO:0000256" key="3">
    <source>
        <dbReference type="ARBA" id="ARBA00022614"/>
    </source>
</evidence>
<evidence type="ECO:0000256" key="10">
    <source>
        <dbReference type="ARBA" id="ARBA00054059"/>
    </source>
</evidence>
<dbReference type="PANTHER" id="PTHR15454">
    <property type="entry name" value="NISCHARIN RELATED"/>
    <property type="match status" value="1"/>
</dbReference>
<evidence type="ECO:0000256" key="8">
    <source>
        <dbReference type="ARBA" id="ARBA00023212"/>
    </source>
</evidence>
<keyword evidence="6" id="KW-0498">Mitosis</keyword>
<dbReference type="PANTHER" id="PTHR15454:SF34">
    <property type="entry name" value="LEUCINE-RICH REPEAT AND COILED-COIL DOMAIN-CONTAINING PROTEIN 1"/>
    <property type="match status" value="1"/>
</dbReference>
<reference evidence="16" key="1">
    <citation type="submission" date="2021-10" db="EMBL/GenBank/DDBJ databases">
        <title>Tropical sea cucumber genome reveals ecological adaptation and Cuvierian tubules defense mechanism.</title>
        <authorList>
            <person name="Chen T."/>
        </authorList>
    </citation>
    <scope>NUCLEOTIDE SEQUENCE</scope>
    <source>
        <strain evidence="16">Nanhai2018</strain>
        <tissue evidence="16">Muscle</tissue>
    </source>
</reference>
<feature type="compositionally biased region" description="Low complexity" evidence="14">
    <location>
        <begin position="312"/>
        <end position="330"/>
    </location>
</feature>
<dbReference type="EMBL" id="JAIZAY010000005">
    <property type="protein sequence ID" value="KAJ8042108.1"/>
    <property type="molecule type" value="Genomic_DNA"/>
</dbReference>
<dbReference type="SUPFAM" id="SSF52075">
    <property type="entry name" value="Outer arm dynein light chain 1"/>
    <property type="match status" value="1"/>
</dbReference>
<feature type="region of interest" description="Disordered" evidence="14">
    <location>
        <begin position="312"/>
        <end position="423"/>
    </location>
</feature>
<feature type="coiled-coil region" evidence="13">
    <location>
        <begin position="715"/>
        <end position="1032"/>
    </location>
</feature>
<gene>
    <name evidence="16" type="ORF">HOLleu_13096</name>
</gene>
<evidence type="ECO:0000256" key="5">
    <source>
        <dbReference type="ARBA" id="ARBA00022737"/>
    </source>
</evidence>
<evidence type="ECO:0000256" key="14">
    <source>
        <dbReference type="SAM" id="MobiDB-lite"/>
    </source>
</evidence>
<dbReference type="Gene3D" id="3.80.10.10">
    <property type="entry name" value="Ribonuclease Inhibitor"/>
    <property type="match status" value="2"/>
</dbReference>